<keyword evidence="2" id="KW-0067">ATP-binding</keyword>
<dbReference type="Proteomes" id="UP000677611">
    <property type="component" value="Unassembled WGS sequence"/>
</dbReference>
<dbReference type="SUPFAM" id="SSF110849">
    <property type="entry name" value="ParB/Sulfiredoxin"/>
    <property type="match status" value="1"/>
</dbReference>
<dbReference type="InterPro" id="IPR036086">
    <property type="entry name" value="ParB/Sulfiredoxin_sf"/>
</dbReference>
<proteinExistence type="predicted"/>
<keyword evidence="4" id="KW-1185">Reference proteome</keyword>
<dbReference type="RefSeq" id="WP_208017765.1">
    <property type="nucleotide sequence ID" value="NZ_CP127376.1"/>
</dbReference>
<organism evidence="3 4">
    <name type="scientific">Bacillus arachidis</name>
    <dbReference type="NCBI Taxonomy" id="2819290"/>
    <lineage>
        <taxon>Bacteria</taxon>
        <taxon>Bacillati</taxon>
        <taxon>Bacillota</taxon>
        <taxon>Bacilli</taxon>
        <taxon>Bacillales</taxon>
        <taxon>Bacillaceae</taxon>
        <taxon>Bacillus</taxon>
    </lineage>
</organism>
<name>A0ABS3NY88_9BACI</name>
<evidence type="ECO:0000313" key="3">
    <source>
        <dbReference type="EMBL" id="MBO1625896.1"/>
    </source>
</evidence>
<evidence type="ECO:0000256" key="2">
    <source>
        <dbReference type="ARBA" id="ARBA00022840"/>
    </source>
</evidence>
<accession>A0ABS3NY88</accession>
<keyword evidence="1" id="KW-0547">Nucleotide-binding</keyword>
<sequence>MVNLMRESVYVHSFLCNNHKIELAVVDIDKLIPHEEVDLKKIKTVSEGIKDSGFVKHTIPCVKYDDKFIVLDGHHRLASLKGLGYKRAPIQIVSQDSIVLDYWYHVIGDPNWKPQLSDTIHLNVGVTIAEYKCKDSEGIMRGKNQNINDIFASIQDIYHSYGVNRFYRQSTMPQNESWVQYSGISLETIINNALKGNLMPPGLSRFKIPYKVLNLEVPLSLLEKGEEAEWICFYEKTCGFQVCEFPVVCIN</sequence>
<dbReference type="Gene3D" id="3.30.1760.10">
    <property type="entry name" value="Conserved hypothetical protein from pyrococcus furiosus pfu- 392566-001, domain 2"/>
    <property type="match status" value="1"/>
</dbReference>
<dbReference type="Gene3D" id="3.90.1530.10">
    <property type="entry name" value="Conserved hypothetical protein from pyrococcus furiosus pfu- 392566-001, ParB domain"/>
    <property type="match status" value="1"/>
</dbReference>
<protein>
    <submittedName>
        <fullName evidence="3">ParB N-terminal domain-containing protein</fullName>
    </submittedName>
</protein>
<dbReference type="EMBL" id="JAGDQJ010000013">
    <property type="protein sequence ID" value="MBO1625896.1"/>
    <property type="molecule type" value="Genomic_DNA"/>
</dbReference>
<comment type="caution">
    <text evidence="3">The sequence shown here is derived from an EMBL/GenBank/DDBJ whole genome shotgun (WGS) entry which is preliminary data.</text>
</comment>
<gene>
    <name evidence="3" type="ORF">J4P90_11700</name>
</gene>
<reference evidence="3 4" key="1">
    <citation type="submission" date="2021-03" db="EMBL/GenBank/DDBJ databases">
        <title>Identification of novel Bacillus strains.</title>
        <authorList>
            <person name="Xiao Z."/>
            <person name="Li Y."/>
            <person name="Shen J."/>
        </authorList>
    </citation>
    <scope>NUCLEOTIDE SEQUENCE [LARGE SCALE GENOMIC DNA]</scope>
    <source>
        <strain evidence="3 4">SY8</strain>
    </source>
</reference>
<evidence type="ECO:0000313" key="4">
    <source>
        <dbReference type="Proteomes" id="UP000677611"/>
    </source>
</evidence>
<evidence type="ECO:0000256" key="1">
    <source>
        <dbReference type="ARBA" id="ARBA00022741"/>
    </source>
</evidence>
<dbReference type="InterPro" id="IPR023098">
    <property type="entry name" value="SerK/SbnI_C"/>
</dbReference>